<accession>A0ABZ1V4A9</accession>
<organism evidence="1 2">
    <name type="scientific">Streptomyces griseoaurantiacus</name>
    <dbReference type="NCBI Taxonomy" id="68213"/>
    <lineage>
        <taxon>Bacteria</taxon>
        <taxon>Bacillati</taxon>
        <taxon>Actinomycetota</taxon>
        <taxon>Actinomycetes</taxon>
        <taxon>Kitasatosporales</taxon>
        <taxon>Streptomycetaceae</taxon>
        <taxon>Streptomyces</taxon>
        <taxon>Streptomyces aurantiacus group</taxon>
    </lineage>
</organism>
<dbReference type="EMBL" id="CP108330">
    <property type="protein sequence ID" value="WUR39414.1"/>
    <property type="molecule type" value="Genomic_DNA"/>
</dbReference>
<gene>
    <name evidence="1" type="ORF">OHN36_20750</name>
</gene>
<dbReference type="CDD" id="cd00085">
    <property type="entry name" value="HNHc"/>
    <property type="match status" value="1"/>
</dbReference>
<sequence length="344" mass="38308">MTDRNAKRPYDRATLSAAVRACRTWTELMRYLGLGTSGGQRRVLQRKVAAHGIDTSHFTRRSPWRLYSDTVLAEAAASSTTLRETALELGATPAPGTLSHIRRRIDAAGIDISHFPHINRAQEDLPPFTDDELHRAAASSKSIRETARTLGLPEDARSRAALRLALRERHVDTSHFRHARLSIPEDRLRAAVTAASSYADVMRALDLEVNDTNHRRVRRAAARFGLDTGHFTRRARGTLQVVEPVRTAENVLVVLPPRAGRTNRARLHAALREIGVPYQCVSCGNTGQWLGEPITLHIDHINGDWKDNRAGNLRYLCPNCHSLTATWCRPKKGHPTKGNSLALH</sequence>
<dbReference type="GO" id="GO:0004519">
    <property type="term" value="F:endonuclease activity"/>
    <property type="evidence" value="ECO:0007669"/>
    <property type="project" value="UniProtKB-KW"/>
</dbReference>
<evidence type="ECO:0000313" key="1">
    <source>
        <dbReference type="EMBL" id="WUR39414.1"/>
    </source>
</evidence>
<evidence type="ECO:0000313" key="2">
    <source>
        <dbReference type="Proteomes" id="UP001432161"/>
    </source>
</evidence>
<keyword evidence="1" id="KW-0378">Hydrolase</keyword>
<proteinExistence type="predicted"/>
<dbReference type="Proteomes" id="UP001432161">
    <property type="component" value="Chromosome"/>
</dbReference>
<dbReference type="InterPro" id="IPR003615">
    <property type="entry name" value="HNH_nuc"/>
</dbReference>
<reference evidence="1" key="1">
    <citation type="submission" date="2022-10" db="EMBL/GenBank/DDBJ databases">
        <title>The complete genomes of actinobacterial strains from the NBC collection.</title>
        <authorList>
            <person name="Joergensen T.S."/>
            <person name="Alvarez Arevalo M."/>
            <person name="Sterndorff E.B."/>
            <person name="Faurdal D."/>
            <person name="Vuksanovic O."/>
            <person name="Mourched A.-S."/>
            <person name="Charusanti P."/>
            <person name="Shaw S."/>
            <person name="Blin K."/>
            <person name="Weber T."/>
        </authorList>
    </citation>
    <scope>NUCLEOTIDE SEQUENCE</scope>
    <source>
        <strain evidence="1">NBC_00489</strain>
    </source>
</reference>
<keyword evidence="1" id="KW-0540">Nuclease</keyword>
<keyword evidence="2" id="KW-1185">Reference proteome</keyword>
<keyword evidence="1" id="KW-0255">Endonuclease</keyword>
<name>A0ABZ1V4A9_9ACTN</name>
<protein>
    <submittedName>
        <fullName evidence="1">HNH endonuclease</fullName>
    </submittedName>
</protein>